<protein>
    <submittedName>
        <fullName evidence="2">ATP-binding protein</fullName>
    </submittedName>
</protein>
<evidence type="ECO:0000313" key="2">
    <source>
        <dbReference type="EMBL" id="WAV96482.1"/>
    </source>
</evidence>
<name>A0ABY7JGN2_9BURK</name>
<keyword evidence="3" id="KW-1185">Reference proteome</keyword>
<feature type="domain" description="ATPase AAA-type core" evidence="1">
    <location>
        <begin position="352"/>
        <end position="468"/>
    </location>
</feature>
<evidence type="ECO:0000259" key="1">
    <source>
        <dbReference type="Pfam" id="PF00004"/>
    </source>
</evidence>
<dbReference type="Gene3D" id="3.40.50.300">
    <property type="entry name" value="P-loop containing nucleotide triphosphate hydrolases"/>
    <property type="match status" value="1"/>
</dbReference>
<proteinExistence type="predicted"/>
<keyword evidence="2" id="KW-0547">Nucleotide-binding</keyword>
<gene>
    <name evidence="2" type="ORF">NB645_06465</name>
</gene>
<sequence length="546" mass="62928">MEFDLSVSQVNELLANIGKETELARRLSSHALTNGRILVPDHIFDEESMKQLWRMAEKMDDKSLYFQLIAARNVEEEKYNTPVVSNIDWLIPALKTYLSANAIDGWLYRRNRDGVLLPWLIESIEYVPREEGMPGLPYVCIQLLANTIAATSHVDDAAPDQWRTGMTNAILFYQRDMGKLSIPELLARKGYYKECPEFKEEYERHKRDFSNYQPFYGKQFLARNSGFLITEGETRLQKNLEYFRISAGTSVKCVNDEEIIERRIETHSNRKAIVEETSGQIPIHCYIHMFHLDLHQNCWIHVQNLEEYQYRPELKNKLILPQEHRKLIDILTAHSDILMDDIIEGKSGGTTILCMGAAGLGKTLTAEVYSEVVGKPLYRVHSGQLGTSAESVESALSSILRRAARWDSILLIDEADVYIRRRDNDLQHNAIVAEFLRTLEYFDGLLFMTTNRVDDVDDAILSRCIAVIRYEIPPREDAIRLWKSLSEQFQVRLSDELVADLVRDFPNSTGRDIKELLKLTSRLCNSCDEPVSLEAFHQCAVFRGRR</sequence>
<dbReference type="Pfam" id="PF00004">
    <property type="entry name" value="AAA"/>
    <property type="match status" value="1"/>
</dbReference>
<dbReference type="RefSeq" id="WP_269263959.1">
    <property type="nucleotide sequence ID" value="NZ_CP098248.1"/>
</dbReference>
<accession>A0ABY7JGN2</accession>
<evidence type="ECO:0000313" key="3">
    <source>
        <dbReference type="Proteomes" id="UP001164794"/>
    </source>
</evidence>
<dbReference type="PANTHER" id="PTHR46411:SF2">
    <property type="entry name" value="AAA+ ATPASE DOMAIN-CONTAINING PROTEIN"/>
    <property type="match status" value="1"/>
</dbReference>
<dbReference type="SUPFAM" id="SSF52540">
    <property type="entry name" value="P-loop containing nucleoside triphosphate hydrolases"/>
    <property type="match status" value="1"/>
</dbReference>
<dbReference type="InterPro" id="IPR027417">
    <property type="entry name" value="P-loop_NTPase"/>
</dbReference>
<organism evidence="2 3">
    <name type="scientific">Oxalobacter aliiformigenes</name>
    <dbReference type="NCBI Taxonomy" id="2946593"/>
    <lineage>
        <taxon>Bacteria</taxon>
        <taxon>Pseudomonadati</taxon>
        <taxon>Pseudomonadota</taxon>
        <taxon>Betaproteobacteria</taxon>
        <taxon>Burkholderiales</taxon>
        <taxon>Oxalobacteraceae</taxon>
        <taxon>Oxalobacter</taxon>
    </lineage>
</organism>
<dbReference type="PANTHER" id="PTHR46411">
    <property type="entry name" value="FAMILY ATPASE, PUTATIVE-RELATED"/>
    <property type="match status" value="1"/>
</dbReference>
<dbReference type="InterPro" id="IPR003959">
    <property type="entry name" value="ATPase_AAA_core"/>
</dbReference>
<keyword evidence="2" id="KW-0067">ATP-binding</keyword>
<dbReference type="GO" id="GO:0005524">
    <property type="term" value="F:ATP binding"/>
    <property type="evidence" value="ECO:0007669"/>
    <property type="project" value="UniProtKB-KW"/>
</dbReference>
<dbReference type="Proteomes" id="UP001164794">
    <property type="component" value="Chromosome"/>
</dbReference>
<reference evidence="2" key="1">
    <citation type="journal article" date="2022" name="Front. Microbiol.">
        <title>New perspectives on an old grouping: The genomic and phenotypic variability of Oxalobacter formigenes and the implications for calcium oxalate stone prevention.</title>
        <authorList>
            <person name="Chmiel J.A."/>
            <person name="Carr C."/>
            <person name="Stuivenberg G.A."/>
            <person name="Venema R."/>
            <person name="Chanyi R.M."/>
            <person name="Al K.F."/>
            <person name="Giguere D."/>
            <person name="Say H."/>
            <person name="Akouris P.P."/>
            <person name="Dominguez Romero S.A."/>
            <person name="Kwong A."/>
            <person name="Tai V."/>
            <person name="Koval S.F."/>
            <person name="Razvi H."/>
            <person name="Bjazevic J."/>
            <person name="Burton J.P."/>
        </authorList>
    </citation>
    <scope>NUCLEOTIDE SEQUENCE</scope>
    <source>
        <strain evidence="2">HOxNP-1</strain>
    </source>
</reference>
<dbReference type="EMBL" id="CP098248">
    <property type="protein sequence ID" value="WAV96482.1"/>
    <property type="molecule type" value="Genomic_DNA"/>
</dbReference>